<comment type="similarity">
    <text evidence="3">Belongs to the methyl-accepting chemotaxis (MCP) protein family.</text>
</comment>
<evidence type="ECO:0000259" key="7">
    <source>
        <dbReference type="PROSITE" id="PS50111"/>
    </source>
</evidence>
<evidence type="ECO:0000259" key="8">
    <source>
        <dbReference type="PROSITE" id="PS50885"/>
    </source>
</evidence>
<reference evidence="9" key="1">
    <citation type="journal article" date="2020" name="mSystems">
        <title>Genome- and Community-Level Interaction Insights into Carbon Utilization and Element Cycling Functions of Hydrothermarchaeota in Hydrothermal Sediment.</title>
        <authorList>
            <person name="Zhou Z."/>
            <person name="Liu Y."/>
            <person name="Xu W."/>
            <person name="Pan J."/>
            <person name="Luo Z.H."/>
            <person name="Li M."/>
        </authorList>
    </citation>
    <scope>NUCLEOTIDE SEQUENCE [LARGE SCALE GENOMIC DNA]</scope>
    <source>
        <strain evidence="9">SpSt-143</strain>
    </source>
</reference>
<name>A0A7V2AYU9_RHOMR</name>
<dbReference type="Gene3D" id="1.10.287.950">
    <property type="entry name" value="Methyl-accepting chemotaxis protein"/>
    <property type="match status" value="1"/>
</dbReference>
<evidence type="ECO:0000256" key="5">
    <source>
        <dbReference type="SAM" id="Coils"/>
    </source>
</evidence>
<feature type="coiled-coil region" evidence="5">
    <location>
        <begin position="435"/>
        <end position="466"/>
    </location>
</feature>
<evidence type="ECO:0000256" key="4">
    <source>
        <dbReference type="PROSITE-ProRule" id="PRU00284"/>
    </source>
</evidence>
<dbReference type="GO" id="GO:0006935">
    <property type="term" value="P:chemotaxis"/>
    <property type="evidence" value="ECO:0007669"/>
    <property type="project" value="InterPro"/>
</dbReference>
<dbReference type="InterPro" id="IPR003660">
    <property type="entry name" value="HAMP_dom"/>
</dbReference>
<dbReference type="FunFam" id="1.10.287.950:FF:000001">
    <property type="entry name" value="Methyl-accepting chemotaxis sensory transducer"/>
    <property type="match status" value="1"/>
</dbReference>
<accession>A0A7V2AYU9</accession>
<dbReference type="InterPro" id="IPR004090">
    <property type="entry name" value="Chemotax_Me-accpt_rcpt"/>
</dbReference>
<dbReference type="SUPFAM" id="SSF58104">
    <property type="entry name" value="Methyl-accepting chemotaxis protein (MCP) signaling domain"/>
    <property type="match status" value="1"/>
</dbReference>
<feature type="domain" description="HAMP" evidence="8">
    <location>
        <begin position="461"/>
        <end position="518"/>
    </location>
</feature>
<evidence type="ECO:0000256" key="2">
    <source>
        <dbReference type="ARBA" id="ARBA00023224"/>
    </source>
</evidence>
<dbReference type="SUPFAM" id="SSF158472">
    <property type="entry name" value="HAMP domain-like"/>
    <property type="match status" value="1"/>
</dbReference>
<dbReference type="CDD" id="cd11386">
    <property type="entry name" value="MCP_signal"/>
    <property type="match status" value="1"/>
</dbReference>
<dbReference type="InterPro" id="IPR029151">
    <property type="entry name" value="Sensor-like_sf"/>
</dbReference>
<feature type="transmembrane region" description="Helical" evidence="6">
    <location>
        <begin position="82"/>
        <end position="106"/>
    </location>
</feature>
<dbReference type="PROSITE" id="PS50885">
    <property type="entry name" value="HAMP"/>
    <property type="match status" value="2"/>
</dbReference>
<keyword evidence="6" id="KW-0472">Membrane</keyword>
<dbReference type="Pfam" id="PF00015">
    <property type="entry name" value="MCPsignal"/>
    <property type="match status" value="1"/>
</dbReference>
<dbReference type="GO" id="GO:0004888">
    <property type="term" value="F:transmembrane signaling receptor activity"/>
    <property type="evidence" value="ECO:0007669"/>
    <property type="project" value="InterPro"/>
</dbReference>
<dbReference type="PRINTS" id="PR00260">
    <property type="entry name" value="CHEMTRNSDUCR"/>
</dbReference>
<feature type="coiled-coil region" evidence="5">
    <location>
        <begin position="667"/>
        <end position="730"/>
    </location>
</feature>
<keyword evidence="6" id="KW-0812">Transmembrane</keyword>
<comment type="caution">
    <text evidence="9">The sequence shown here is derived from an EMBL/GenBank/DDBJ whole genome shotgun (WGS) entry which is preliminary data.</text>
</comment>
<dbReference type="AlphaFoldDB" id="A0A7V2AYU9"/>
<sequence length="800" mass="89007">MSAPSSHVRCIGKKKSLMIACQIYGSVRGKGSRRCVLEAVSARFNGQTWRRYLGRNSFTPNQCAPMQVLFRIIRTFSLRRQFVIATIGITLLPFIAFSFVVLWRVVHLAEALTLEKLRLVAEVKDNAAEQYYRQLLQDAAALAGHPAVIAYLRNPSEARSKEAAEQVLRQIQEAKWGAYHHVFLSDVEGTVRLSPPHGNATNTHEGQSIRGLSYFVQALQQPLLTDFFGFEERDHYHQLVLHPVRTEDGQAVGLVVIEVVIQHLLSWMNAEHAQLPEGSRLFLSTLEGREIVHSKEDPEVWHRSGVMRAVGEADGEAFGTFQDPNRPAYIGYYRRAQSGPFVLGLEVPAATALGKARAQAWWIGGFSLLAIGFLALAAHWGGKQLSHRIERVAAVAQELQQGNLAARVLGEDSKDEVAQIGHVLNQLADSVAQTIQSLEAEKAQQAVRIQEAIAHIEAQKASLEANVAYILEQMRDFAEGDLSVRLEKLSDAETYKIAFQQLFEGFNQAVANLEQMIHQVHLLTKMVRSDTEEIRQATDVLAYQVMQQTQQANDVAAAIEEMARTAESNAQSAKHTAQVAQLSKKTAQESELTLQQTMESIHRLAQTVRESVSYVRKLGQSGEQIGAIVSVIEEIATQTNLLALNAAIEAARAGDSGRGFAVVADEVRRLAERTAQATREIAEMIQRVQQETEEAVRMMEQGYTELEAGLMQAEAMRMQFNTLLRNAEETMDMVTQIASASQQQAATSEEMAKSVVMITEAIHAISQGAQQIRERFDGLHQSITELERHIVRFRLQEQVV</sequence>
<keyword evidence="5" id="KW-0175">Coiled coil</keyword>
<dbReference type="Gene3D" id="6.10.340.10">
    <property type="match status" value="1"/>
</dbReference>
<dbReference type="SMART" id="SM00304">
    <property type="entry name" value="HAMP"/>
    <property type="match status" value="2"/>
</dbReference>
<dbReference type="PANTHER" id="PTHR32089">
    <property type="entry name" value="METHYL-ACCEPTING CHEMOTAXIS PROTEIN MCPB"/>
    <property type="match status" value="1"/>
</dbReference>
<dbReference type="CDD" id="cd06225">
    <property type="entry name" value="HAMP"/>
    <property type="match status" value="1"/>
</dbReference>
<feature type="transmembrane region" description="Helical" evidence="6">
    <location>
        <begin position="360"/>
        <end position="381"/>
    </location>
</feature>
<evidence type="ECO:0000256" key="6">
    <source>
        <dbReference type="SAM" id="Phobius"/>
    </source>
</evidence>
<dbReference type="SUPFAM" id="SSF103190">
    <property type="entry name" value="Sensory domain-like"/>
    <property type="match status" value="1"/>
</dbReference>
<dbReference type="GO" id="GO:0016020">
    <property type="term" value="C:membrane"/>
    <property type="evidence" value="ECO:0007669"/>
    <property type="project" value="UniProtKB-SubCell"/>
</dbReference>
<evidence type="ECO:0000256" key="1">
    <source>
        <dbReference type="ARBA" id="ARBA00004370"/>
    </source>
</evidence>
<keyword evidence="2 4" id="KW-0807">Transducer</keyword>
<keyword evidence="6" id="KW-1133">Transmembrane helix</keyword>
<dbReference type="PANTHER" id="PTHR32089:SF112">
    <property type="entry name" value="LYSOZYME-LIKE PROTEIN-RELATED"/>
    <property type="match status" value="1"/>
</dbReference>
<dbReference type="SMART" id="SM00283">
    <property type="entry name" value="MA"/>
    <property type="match status" value="1"/>
</dbReference>
<dbReference type="InterPro" id="IPR004089">
    <property type="entry name" value="MCPsignal_dom"/>
</dbReference>
<dbReference type="PROSITE" id="PS50111">
    <property type="entry name" value="CHEMOTAXIS_TRANSDUC_2"/>
    <property type="match status" value="1"/>
</dbReference>
<proteinExistence type="inferred from homology"/>
<dbReference type="Gene3D" id="3.30.450.20">
    <property type="entry name" value="PAS domain"/>
    <property type="match status" value="1"/>
</dbReference>
<comment type="subcellular location">
    <subcellularLocation>
        <location evidence="1">Membrane</location>
    </subcellularLocation>
</comment>
<organism evidence="9">
    <name type="scientific">Rhodothermus marinus</name>
    <name type="common">Rhodothermus obamensis</name>
    <dbReference type="NCBI Taxonomy" id="29549"/>
    <lineage>
        <taxon>Bacteria</taxon>
        <taxon>Pseudomonadati</taxon>
        <taxon>Rhodothermota</taxon>
        <taxon>Rhodothermia</taxon>
        <taxon>Rhodothermales</taxon>
        <taxon>Rhodothermaceae</taxon>
        <taxon>Rhodothermus</taxon>
    </lineage>
</organism>
<feature type="domain" description="HAMP" evidence="8">
    <location>
        <begin position="383"/>
        <end position="436"/>
    </location>
</feature>
<evidence type="ECO:0000256" key="3">
    <source>
        <dbReference type="ARBA" id="ARBA00029447"/>
    </source>
</evidence>
<feature type="domain" description="Methyl-accepting transducer" evidence="7">
    <location>
        <begin position="523"/>
        <end position="759"/>
    </location>
</feature>
<gene>
    <name evidence="9" type="ORF">ENO59_01410</name>
</gene>
<dbReference type="GO" id="GO:0007165">
    <property type="term" value="P:signal transduction"/>
    <property type="evidence" value="ECO:0007669"/>
    <property type="project" value="UniProtKB-KW"/>
</dbReference>
<dbReference type="Pfam" id="PF00672">
    <property type="entry name" value="HAMP"/>
    <property type="match status" value="1"/>
</dbReference>
<protein>
    <submittedName>
        <fullName evidence="9">Methyl-accepting chemotaxis protein</fullName>
    </submittedName>
</protein>
<dbReference type="EMBL" id="DSGB01000002">
    <property type="protein sequence ID" value="HER95170.1"/>
    <property type="molecule type" value="Genomic_DNA"/>
</dbReference>
<evidence type="ECO:0000313" key="9">
    <source>
        <dbReference type="EMBL" id="HER95170.1"/>
    </source>
</evidence>